<evidence type="ECO:0000313" key="3">
    <source>
        <dbReference type="Proteomes" id="UP000887458"/>
    </source>
</evidence>
<organism evidence="2 3">
    <name type="scientific">Dermatophagoides pteronyssinus</name>
    <name type="common">European house dust mite</name>
    <dbReference type="NCBI Taxonomy" id="6956"/>
    <lineage>
        <taxon>Eukaryota</taxon>
        <taxon>Metazoa</taxon>
        <taxon>Ecdysozoa</taxon>
        <taxon>Arthropoda</taxon>
        <taxon>Chelicerata</taxon>
        <taxon>Arachnida</taxon>
        <taxon>Acari</taxon>
        <taxon>Acariformes</taxon>
        <taxon>Sarcoptiformes</taxon>
        <taxon>Astigmata</taxon>
        <taxon>Psoroptidia</taxon>
        <taxon>Analgoidea</taxon>
        <taxon>Pyroglyphidae</taxon>
        <taxon>Dermatophagoidinae</taxon>
        <taxon>Dermatophagoides</taxon>
    </lineage>
</organism>
<comment type="caution">
    <text evidence="2">The sequence shown here is derived from an EMBL/GenBank/DDBJ whole genome shotgun (WGS) entry which is preliminary data.</text>
</comment>
<name>A0ABQ8JKW8_DERPT</name>
<keyword evidence="3" id="KW-1185">Reference proteome</keyword>
<sequence length="87" mass="10145">MLKHSIRFLNYFFILKYIATIKVKCLMSDCSINNRRTNIQIETLTTTIVWRKKNLVDYYPCSNIHTTAQPSLSSSSSSFYLNSQTKI</sequence>
<evidence type="ECO:0000256" key="1">
    <source>
        <dbReference type="SAM" id="MobiDB-lite"/>
    </source>
</evidence>
<accession>A0ABQ8JKW8</accession>
<reference evidence="2 3" key="1">
    <citation type="journal article" date="2018" name="J. Allergy Clin. Immunol.">
        <title>High-quality assembly of Dermatophagoides pteronyssinus genome and transcriptome reveals a wide range of novel allergens.</title>
        <authorList>
            <person name="Liu X.Y."/>
            <person name="Yang K.Y."/>
            <person name="Wang M.Q."/>
            <person name="Kwok J.S."/>
            <person name="Zeng X."/>
            <person name="Yang Z."/>
            <person name="Xiao X.J."/>
            <person name="Lau C.P."/>
            <person name="Li Y."/>
            <person name="Huang Z.M."/>
            <person name="Ba J.G."/>
            <person name="Yim A.K."/>
            <person name="Ouyang C.Y."/>
            <person name="Ngai S.M."/>
            <person name="Chan T.F."/>
            <person name="Leung E.L."/>
            <person name="Liu L."/>
            <person name="Liu Z.G."/>
            <person name="Tsui S.K."/>
        </authorList>
    </citation>
    <scope>NUCLEOTIDE SEQUENCE [LARGE SCALE GENOMIC DNA]</scope>
    <source>
        <strain evidence="2">Derp</strain>
    </source>
</reference>
<dbReference type="Proteomes" id="UP000887458">
    <property type="component" value="Unassembled WGS sequence"/>
</dbReference>
<reference evidence="2 3" key="2">
    <citation type="journal article" date="2022" name="Mol. Biol. Evol.">
        <title>Comparative Genomics Reveals Insights into the Divergent Evolution of Astigmatic Mites and Household Pest Adaptations.</title>
        <authorList>
            <person name="Xiong Q."/>
            <person name="Wan A.T."/>
            <person name="Liu X."/>
            <person name="Fung C.S."/>
            <person name="Xiao X."/>
            <person name="Malainual N."/>
            <person name="Hou J."/>
            <person name="Wang L."/>
            <person name="Wang M."/>
            <person name="Yang K.Y."/>
            <person name="Cui Y."/>
            <person name="Leung E.L."/>
            <person name="Nong W."/>
            <person name="Shin S.K."/>
            <person name="Au S.W."/>
            <person name="Jeong K.Y."/>
            <person name="Chew F.T."/>
            <person name="Hui J.H."/>
            <person name="Leung T.F."/>
            <person name="Tungtrongchitr A."/>
            <person name="Zhong N."/>
            <person name="Liu Z."/>
            <person name="Tsui S.K."/>
        </authorList>
    </citation>
    <scope>NUCLEOTIDE SEQUENCE [LARGE SCALE GENOMIC DNA]</scope>
    <source>
        <strain evidence="2">Derp</strain>
    </source>
</reference>
<feature type="region of interest" description="Disordered" evidence="1">
    <location>
        <begin position="66"/>
        <end position="87"/>
    </location>
</feature>
<gene>
    <name evidence="2" type="ORF">DERP_007632</name>
</gene>
<dbReference type="EMBL" id="NJHN03000034">
    <property type="protein sequence ID" value="KAH9423040.1"/>
    <property type="molecule type" value="Genomic_DNA"/>
</dbReference>
<evidence type="ECO:0000313" key="2">
    <source>
        <dbReference type="EMBL" id="KAH9423040.1"/>
    </source>
</evidence>
<proteinExistence type="predicted"/>
<protein>
    <submittedName>
        <fullName evidence="2">Uncharacterized protein</fullName>
    </submittedName>
</protein>